<evidence type="ECO:0000256" key="3">
    <source>
        <dbReference type="ARBA" id="ARBA00009471"/>
    </source>
</evidence>
<comment type="caution">
    <text evidence="12">The sequence shown here is derived from an EMBL/GenBank/DDBJ whole genome shotgun (WGS) entry which is preliminary data.</text>
</comment>
<dbReference type="EMBL" id="JAVRJZ010000021">
    <property type="protein sequence ID" value="KAK2705150.1"/>
    <property type="molecule type" value="Genomic_DNA"/>
</dbReference>
<evidence type="ECO:0000256" key="6">
    <source>
        <dbReference type="ARBA" id="ARBA00022490"/>
    </source>
</evidence>
<proteinExistence type="inferred from homology"/>
<evidence type="ECO:0000256" key="11">
    <source>
        <dbReference type="SAM" id="MobiDB-lite"/>
    </source>
</evidence>
<feature type="region of interest" description="Disordered" evidence="11">
    <location>
        <begin position="1"/>
        <end position="40"/>
    </location>
</feature>
<keyword evidence="8" id="KW-0498">Mitosis</keyword>
<feature type="region of interest" description="Disordered" evidence="11">
    <location>
        <begin position="148"/>
        <end position="168"/>
    </location>
</feature>
<comment type="similarity">
    <text evidence="3">Belongs to the CND2 (condensin subunit 2) family.</text>
</comment>
<feature type="non-terminal residue" evidence="12">
    <location>
        <position position="420"/>
    </location>
</feature>
<feature type="compositionally biased region" description="Basic and acidic residues" evidence="11">
    <location>
        <begin position="148"/>
        <end position="162"/>
    </location>
</feature>
<evidence type="ECO:0000256" key="1">
    <source>
        <dbReference type="ARBA" id="ARBA00004286"/>
    </source>
</evidence>
<comment type="subcellular location">
    <subcellularLocation>
        <location evidence="1">Chromosome</location>
    </subcellularLocation>
    <subcellularLocation>
        <location evidence="2">Cytoplasm</location>
    </subcellularLocation>
</comment>
<dbReference type="PANTHER" id="PTHR13108:SF9">
    <property type="entry name" value="CONDENSIN COMPLEX SUBUNIT 2"/>
    <property type="match status" value="1"/>
</dbReference>
<evidence type="ECO:0000256" key="8">
    <source>
        <dbReference type="ARBA" id="ARBA00022776"/>
    </source>
</evidence>
<keyword evidence="10" id="KW-0131">Cell cycle</keyword>
<feature type="compositionally biased region" description="Basic and acidic residues" evidence="11">
    <location>
        <begin position="12"/>
        <end position="35"/>
    </location>
</feature>
<keyword evidence="9" id="KW-0226">DNA condensation</keyword>
<evidence type="ECO:0000256" key="10">
    <source>
        <dbReference type="ARBA" id="ARBA00023306"/>
    </source>
</evidence>
<keyword evidence="7" id="KW-0132">Cell division</keyword>
<evidence type="ECO:0000256" key="2">
    <source>
        <dbReference type="ARBA" id="ARBA00004496"/>
    </source>
</evidence>
<evidence type="ECO:0000313" key="12">
    <source>
        <dbReference type="EMBL" id="KAK2705150.1"/>
    </source>
</evidence>
<dbReference type="GO" id="GO:0007076">
    <property type="term" value="P:mitotic chromosome condensation"/>
    <property type="evidence" value="ECO:0007669"/>
    <property type="project" value="InterPro"/>
</dbReference>
<dbReference type="GO" id="GO:0005737">
    <property type="term" value="C:cytoplasm"/>
    <property type="evidence" value="ECO:0007669"/>
    <property type="project" value="UniProtKB-SubCell"/>
</dbReference>
<keyword evidence="6" id="KW-0963">Cytoplasm</keyword>
<evidence type="ECO:0000256" key="9">
    <source>
        <dbReference type="ARBA" id="ARBA00023067"/>
    </source>
</evidence>
<reference evidence="12" key="1">
    <citation type="submission" date="2023-07" db="EMBL/GenBank/DDBJ databases">
        <title>Chromosome-level genome assembly of Artemia franciscana.</title>
        <authorList>
            <person name="Jo E."/>
        </authorList>
    </citation>
    <scope>NUCLEOTIDE SEQUENCE</scope>
    <source>
        <tissue evidence="12">Whole body</tissue>
    </source>
</reference>
<dbReference type="GO" id="GO:0051301">
    <property type="term" value="P:cell division"/>
    <property type="evidence" value="ECO:0007669"/>
    <property type="project" value="UniProtKB-KW"/>
</dbReference>
<keyword evidence="13" id="KW-1185">Reference proteome</keyword>
<dbReference type="Proteomes" id="UP001187531">
    <property type="component" value="Unassembled WGS sequence"/>
</dbReference>
<dbReference type="Pfam" id="PF05786">
    <property type="entry name" value="Cnd2"/>
    <property type="match status" value="1"/>
</dbReference>
<dbReference type="PANTHER" id="PTHR13108">
    <property type="entry name" value="CONDENSIN COMPLEX SUBUNIT 2"/>
    <property type="match status" value="1"/>
</dbReference>
<evidence type="ECO:0000256" key="4">
    <source>
        <dbReference type="ARBA" id="ARBA00016065"/>
    </source>
</evidence>
<dbReference type="AlphaFoldDB" id="A0AA88L2A5"/>
<evidence type="ECO:0000313" key="13">
    <source>
        <dbReference type="Proteomes" id="UP001187531"/>
    </source>
</evidence>
<accession>A0AA88L2A5</accession>
<protein>
    <recommendedName>
        <fullName evidence="4">Condensin complex subunit 2</fullName>
    </recommendedName>
</protein>
<sequence>MAGGLGRSKQMGNEERNADNEIEEMREQGASEEVKKKKVRKSKTVETNLKNINLNKLDLDFDVDPFFKKSSALINEGRSGGSHFVTTLTMKDDGCQLLLDSEFVFNLDSSKSSIASDSFVSIPKITGFEDRVICPSLNGFSFLRWDPSGDEKSEDKKRKSNEMNDSYAFDLDAPVEPVPEADDNNYPADDFSGLDVIEEDDREDMLPTNLATPALTNRYLKEPTIEQLSTVPLEYSYFIKNKNLGWAGPMHLRFRPQKGLQLQPPGTEKKKRLKEVTRITYEDDVDFTKQLASSRVVIRLSKSSIRAWSTDKTTTPEDMHYEVFNLYKLFMRPEVSLVKSQPDYSSNPNLDDSKLQVYNYDNQNDLANFCPDLQDDDDVNPFEGDSCHFPDEPSSQTPPPHNNGEVPDFFGDNLVAAPNK</sequence>
<gene>
    <name evidence="12" type="ORF">QYM36_017258</name>
</gene>
<dbReference type="GO" id="GO:0000796">
    <property type="term" value="C:condensin complex"/>
    <property type="evidence" value="ECO:0007669"/>
    <property type="project" value="InterPro"/>
</dbReference>
<dbReference type="GO" id="GO:0003682">
    <property type="term" value="F:chromatin binding"/>
    <property type="evidence" value="ECO:0007669"/>
    <property type="project" value="TreeGrafter"/>
</dbReference>
<name>A0AA88L2A5_ARTSF</name>
<keyword evidence="5" id="KW-0158">Chromosome</keyword>
<evidence type="ECO:0000256" key="7">
    <source>
        <dbReference type="ARBA" id="ARBA00022618"/>
    </source>
</evidence>
<feature type="region of interest" description="Disordered" evidence="11">
    <location>
        <begin position="372"/>
        <end position="420"/>
    </location>
</feature>
<organism evidence="12 13">
    <name type="scientific">Artemia franciscana</name>
    <name type="common">Brine shrimp</name>
    <name type="synonym">Artemia sanfranciscana</name>
    <dbReference type="NCBI Taxonomy" id="6661"/>
    <lineage>
        <taxon>Eukaryota</taxon>
        <taxon>Metazoa</taxon>
        <taxon>Ecdysozoa</taxon>
        <taxon>Arthropoda</taxon>
        <taxon>Crustacea</taxon>
        <taxon>Branchiopoda</taxon>
        <taxon>Anostraca</taxon>
        <taxon>Artemiidae</taxon>
        <taxon>Artemia</taxon>
    </lineage>
</organism>
<evidence type="ECO:0000256" key="5">
    <source>
        <dbReference type="ARBA" id="ARBA00022454"/>
    </source>
</evidence>
<dbReference type="InterPro" id="IPR022816">
    <property type="entry name" value="Condensin_barren_su2"/>
</dbReference>